<sequence>MSQPARKIRKRRRDRTSQTSLTPSSMADFTELSFPSTTSTSSSPFSNPSSSPFTFNFSTSSAFALPSAASGAASVCLGTVSSSSVICGSTSSSTATSVNGGSTSSSTTLSVICGTASSSAAPSVSCASVSSSIARSFSLGTTPSSAPPVISGSTSSPIARSFSSGSTSSPIARSFSFGSTSFSASSTPFIRFGSSTASSSCSLSVRFGSSAATSPVANISGTTATNSTAITTTSKPYAAGLQASASASAAVSSSTTTATQTYSSITAGLSSGTSVSLAAPFASPVTNHAASSQLAATSTASATSTGFTLNSTVPAASSSTGTSTTTAAKTAVAATATVESLPSLNHTLHNFVRRSLAPSRTRHRVRGRGKQSNVRRGSHNMQRVPQQQSLQQVLDNEAYKFGNQFVHQRYGKRPQEEEDATIKISQHQSSTVLSSIPENINRRVGEWIEPKEVILPADVFKRINGPAECKGERYAPQWDVNPNESLDYDFPEQGGTLGHRMLKGMILPRDCPSRVSKLIFANTSHQLAQFCGSYLEVAELGLHYQRHNAWLSDELLDVTNRLKDAEQEAASAKTAINAAIVSKEAAEKHLAEAKQAWNLEKSSLESNIIDLKKQLLAMKEEKDGAEKEALKL</sequence>
<feature type="coiled-coil region" evidence="1">
    <location>
        <begin position="548"/>
        <end position="628"/>
    </location>
</feature>
<dbReference type="PANTHER" id="PTHR35607">
    <property type="entry name" value="GPI-ANCHORED PROTEIN 10"/>
    <property type="match status" value="1"/>
</dbReference>
<reference evidence="4" key="2">
    <citation type="submission" date="2025-08" db="UniProtKB">
        <authorList>
            <consortium name="RefSeq"/>
        </authorList>
    </citation>
    <scope>IDENTIFICATION</scope>
    <source>
        <tissue evidence="4">Leaf</tissue>
    </source>
</reference>
<accession>A0A9R0J6F3</accession>
<dbReference type="AlphaFoldDB" id="A0A9R0J6F3"/>
<feature type="compositionally biased region" description="Basic residues" evidence="2">
    <location>
        <begin position="360"/>
        <end position="369"/>
    </location>
</feature>
<dbReference type="InterPro" id="IPR052505">
    <property type="entry name" value="Fungal_Heme-Binding_RBT5"/>
</dbReference>
<protein>
    <submittedName>
        <fullName evidence="4">Uncharacterized protein isoform X1</fullName>
    </submittedName>
</protein>
<dbReference type="GeneID" id="110800332"/>
<proteinExistence type="predicted"/>
<dbReference type="PANTHER" id="PTHR35607:SF11">
    <property type="entry name" value="CELL WALL PROTEIN 1"/>
    <property type="match status" value="1"/>
</dbReference>
<evidence type="ECO:0000313" key="4">
    <source>
        <dbReference type="RefSeq" id="XP_021861333.2"/>
    </source>
</evidence>
<dbReference type="GO" id="GO:0005576">
    <property type="term" value="C:extracellular region"/>
    <property type="evidence" value="ECO:0000318"/>
    <property type="project" value="GO_Central"/>
</dbReference>
<evidence type="ECO:0000256" key="1">
    <source>
        <dbReference type="SAM" id="Coils"/>
    </source>
</evidence>
<name>A0A9R0J6F3_SPIOL</name>
<evidence type="ECO:0000256" key="2">
    <source>
        <dbReference type="SAM" id="MobiDB-lite"/>
    </source>
</evidence>
<feature type="region of interest" description="Disordered" evidence="2">
    <location>
        <begin position="1"/>
        <end position="46"/>
    </location>
</feature>
<feature type="compositionally biased region" description="Basic residues" evidence="2">
    <location>
        <begin position="1"/>
        <end position="14"/>
    </location>
</feature>
<dbReference type="KEGG" id="soe:110800332"/>
<feature type="compositionally biased region" description="Polar residues" evidence="2">
    <location>
        <begin position="370"/>
        <end position="381"/>
    </location>
</feature>
<feature type="compositionally biased region" description="Low complexity" evidence="2">
    <location>
        <begin position="33"/>
        <end position="46"/>
    </location>
</feature>
<keyword evidence="3" id="KW-1185">Reference proteome</keyword>
<dbReference type="GO" id="GO:0006879">
    <property type="term" value="P:intracellular iron ion homeostasis"/>
    <property type="evidence" value="ECO:0000318"/>
    <property type="project" value="GO_Central"/>
</dbReference>
<organism evidence="3 4">
    <name type="scientific">Spinacia oleracea</name>
    <name type="common">Spinach</name>
    <dbReference type="NCBI Taxonomy" id="3562"/>
    <lineage>
        <taxon>Eukaryota</taxon>
        <taxon>Viridiplantae</taxon>
        <taxon>Streptophyta</taxon>
        <taxon>Embryophyta</taxon>
        <taxon>Tracheophyta</taxon>
        <taxon>Spermatophyta</taxon>
        <taxon>Magnoliopsida</taxon>
        <taxon>eudicotyledons</taxon>
        <taxon>Gunneridae</taxon>
        <taxon>Pentapetalae</taxon>
        <taxon>Caryophyllales</taxon>
        <taxon>Chenopodiaceae</taxon>
        <taxon>Chenopodioideae</taxon>
        <taxon>Anserineae</taxon>
        <taxon>Spinacia</taxon>
    </lineage>
</organism>
<dbReference type="Proteomes" id="UP000813463">
    <property type="component" value="Chromosome 2"/>
</dbReference>
<feature type="region of interest" description="Disordered" evidence="2">
    <location>
        <begin position="412"/>
        <end position="432"/>
    </location>
</feature>
<dbReference type="GO" id="GO:0020037">
    <property type="term" value="F:heme binding"/>
    <property type="evidence" value="ECO:0000318"/>
    <property type="project" value="GO_Central"/>
</dbReference>
<feature type="compositionally biased region" description="Polar residues" evidence="2">
    <location>
        <begin position="423"/>
        <end position="432"/>
    </location>
</feature>
<feature type="region of interest" description="Disordered" evidence="2">
    <location>
        <begin position="356"/>
        <end position="385"/>
    </location>
</feature>
<reference evidence="3" key="1">
    <citation type="journal article" date="2021" name="Nat. Commun.">
        <title>Genomic analyses provide insights into spinach domestication and the genetic basis of agronomic traits.</title>
        <authorList>
            <person name="Cai X."/>
            <person name="Sun X."/>
            <person name="Xu C."/>
            <person name="Sun H."/>
            <person name="Wang X."/>
            <person name="Ge C."/>
            <person name="Zhang Z."/>
            <person name="Wang Q."/>
            <person name="Fei Z."/>
            <person name="Jiao C."/>
            <person name="Wang Q."/>
        </authorList>
    </citation>
    <scope>NUCLEOTIDE SEQUENCE [LARGE SCALE GENOMIC DNA]</scope>
    <source>
        <strain evidence="3">cv. Varoflay</strain>
    </source>
</reference>
<keyword evidence="1" id="KW-0175">Coiled coil</keyword>
<gene>
    <name evidence="4" type="primary">LOC110800332</name>
</gene>
<evidence type="ECO:0000313" key="3">
    <source>
        <dbReference type="Proteomes" id="UP000813463"/>
    </source>
</evidence>
<dbReference type="RefSeq" id="XP_021861333.2">
    <property type="nucleotide sequence ID" value="XM_022005641.2"/>
</dbReference>
<feature type="compositionally biased region" description="Polar residues" evidence="2">
    <location>
        <begin position="17"/>
        <end position="27"/>
    </location>
</feature>